<dbReference type="Proteomes" id="UP000295416">
    <property type="component" value="Unassembled WGS sequence"/>
</dbReference>
<comment type="similarity">
    <text evidence="1">Belongs to the sulfotransferase 1 family.</text>
</comment>
<gene>
    <name evidence="4" type="ORF">EV207_12816</name>
</gene>
<dbReference type="SUPFAM" id="SSF52540">
    <property type="entry name" value="P-loop containing nucleoside triphosphate hydrolases"/>
    <property type="match status" value="1"/>
</dbReference>
<keyword evidence="2 4" id="KW-0808">Transferase</keyword>
<keyword evidence="5" id="KW-1185">Reference proteome</keyword>
<organism evidence="4 5">
    <name type="scientific">Scopulibacillus darangshiensis</name>
    <dbReference type="NCBI Taxonomy" id="442528"/>
    <lineage>
        <taxon>Bacteria</taxon>
        <taxon>Bacillati</taxon>
        <taxon>Bacillota</taxon>
        <taxon>Bacilli</taxon>
        <taxon>Bacillales</taxon>
        <taxon>Sporolactobacillaceae</taxon>
        <taxon>Scopulibacillus</taxon>
    </lineage>
</organism>
<dbReference type="InterPro" id="IPR027417">
    <property type="entry name" value="P-loop_NTPase"/>
</dbReference>
<dbReference type="PANTHER" id="PTHR11783">
    <property type="entry name" value="SULFOTRANSFERASE SULT"/>
    <property type="match status" value="1"/>
</dbReference>
<dbReference type="Pfam" id="PF00685">
    <property type="entry name" value="Sulfotransfer_1"/>
    <property type="match status" value="1"/>
</dbReference>
<protein>
    <submittedName>
        <fullName evidence="4">Sulfotransferase domain-containing protein</fullName>
    </submittedName>
</protein>
<dbReference type="GO" id="GO:0008146">
    <property type="term" value="F:sulfotransferase activity"/>
    <property type="evidence" value="ECO:0007669"/>
    <property type="project" value="InterPro"/>
</dbReference>
<feature type="domain" description="Sulfotransferase" evidence="3">
    <location>
        <begin position="10"/>
        <end position="247"/>
    </location>
</feature>
<dbReference type="AlphaFoldDB" id="A0A4R2NPP4"/>
<sequence length="264" mass="31013">MGQKVAKLPPFLMSSVPKSGTHLLHQILTGMPHISMDIKNPQKKFFFDAVNETEQYYANLYQDHSNRLSLLKENEFGLGHIRYTKEYASILEKANMKHIFLRRDPRDVLVSMSYFIKDKWPEHPFHKDFQSPHMTPKKRQMALIKGEPGKWPDYSTYISGFYDWLNDKNTYSVSFEALMHSVQYQRSTLLNLTKFLWAEATPPCTYEQMVKSMVANINQKTSATFRSGQIGGWKQEFDDELKDAFKNNAGYLLRHYGYERDNNW</sequence>
<dbReference type="InterPro" id="IPR000863">
    <property type="entry name" value="Sulfotransferase_dom"/>
</dbReference>
<name>A0A4R2NPP4_9BACL</name>
<dbReference type="Gene3D" id="3.40.50.300">
    <property type="entry name" value="P-loop containing nucleotide triphosphate hydrolases"/>
    <property type="match status" value="1"/>
</dbReference>
<evidence type="ECO:0000313" key="4">
    <source>
        <dbReference type="EMBL" id="TCP23793.1"/>
    </source>
</evidence>
<comment type="caution">
    <text evidence="4">The sequence shown here is derived from an EMBL/GenBank/DDBJ whole genome shotgun (WGS) entry which is preliminary data.</text>
</comment>
<evidence type="ECO:0000313" key="5">
    <source>
        <dbReference type="Proteomes" id="UP000295416"/>
    </source>
</evidence>
<evidence type="ECO:0000259" key="3">
    <source>
        <dbReference type="Pfam" id="PF00685"/>
    </source>
</evidence>
<dbReference type="OrthoDB" id="570215at2"/>
<accession>A0A4R2NPP4</accession>
<evidence type="ECO:0000256" key="1">
    <source>
        <dbReference type="ARBA" id="ARBA00005771"/>
    </source>
</evidence>
<dbReference type="EMBL" id="SLXK01000028">
    <property type="protein sequence ID" value="TCP23793.1"/>
    <property type="molecule type" value="Genomic_DNA"/>
</dbReference>
<evidence type="ECO:0000256" key="2">
    <source>
        <dbReference type="ARBA" id="ARBA00022679"/>
    </source>
</evidence>
<reference evidence="4 5" key="1">
    <citation type="submission" date="2019-03" db="EMBL/GenBank/DDBJ databases">
        <title>Genomic Encyclopedia of Type Strains, Phase IV (KMG-IV): sequencing the most valuable type-strain genomes for metagenomic binning, comparative biology and taxonomic classification.</title>
        <authorList>
            <person name="Goeker M."/>
        </authorList>
    </citation>
    <scope>NUCLEOTIDE SEQUENCE [LARGE SCALE GENOMIC DNA]</scope>
    <source>
        <strain evidence="4 5">DSM 19377</strain>
    </source>
</reference>
<dbReference type="RefSeq" id="WP_132747197.1">
    <property type="nucleotide sequence ID" value="NZ_SLXK01000028.1"/>
</dbReference>
<proteinExistence type="inferred from homology"/>